<accession>A0A9P7YD30</accession>
<keyword evidence="3" id="KW-1185">Reference proteome</keyword>
<feature type="domain" description="DUF7770" evidence="1">
    <location>
        <begin position="17"/>
        <end position="172"/>
    </location>
</feature>
<dbReference type="InterPro" id="IPR056672">
    <property type="entry name" value="DUF7770"/>
</dbReference>
<sequence length="287" mass="31885">MTTIDSLLRDGRIVKSVKVVVHTTGAIGPNTPMSNNHWSIYLLLANNKGSLRLNMRAEWDDTTEAWNTTGILECSTHAYTLTHSAIGSWDYTVPDVTVGWICTLLWNEERDTYDMSGGGSGCRWWVYCIIQLLENQRYISSGSAEDLYPKLLFLYSTSGETRDLPMVKGEFYSTGRFSGSTIQQSIQSSYSTVTATSSYGGASSANPAMASSSGGVGTATVAAVSPQDELPKQYFYVYEGTYYYCDGGNVTKVDPPKNQWVLNQNGWKDTGRTKKWRFWDGRVISYV</sequence>
<comment type="caution">
    <text evidence="2">The sequence shown here is derived from an EMBL/GenBank/DDBJ whole genome shotgun (WGS) entry which is preliminary data.</text>
</comment>
<evidence type="ECO:0000259" key="1">
    <source>
        <dbReference type="Pfam" id="PF24968"/>
    </source>
</evidence>
<dbReference type="OrthoDB" id="3739692at2759"/>
<dbReference type="Pfam" id="PF24968">
    <property type="entry name" value="DUF7770"/>
    <property type="match status" value="1"/>
</dbReference>
<evidence type="ECO:0000313" key="3">
    <source>
        <dbReference type="Proteomes" id="UP000824998"/>
    </source>
</evidence>
<organism evidence="2 3">
    <name type="scientific">Amylocarpus encephaloides</name>
    <dbReference type="NCBI Taxonomy" id="45428"/>
    <lineage>
        <taxon>Eukaryota</taxon>
        <taxon>Fungi</taxon>
        <taxon>Dikarya</taxon>
        <taxon>Ascomycota</taxon>
        <taxon>Pezizomycotina</taxon>
        <taxon>Leotiomycetes</taxon>
        <taxon>Helotiales</taxon>
        <taxon>Helotiales incertae sedis</taxon>
        <taxon>Amylocarpus</taxon>
    </lineage>
</organism>
<dbReference type="Proteomes" id="UP000824998">
    <property type="component" value="Unassembled WGS sequence"/>
</dbReference>
<dbReference type="AlphaFoldDB" id="A0A9P7YD30"/>
<evidence type="ECO:0000313" key="2">
    <source>
        <dbReference type="EMBL" id="KAG9231499.1"/>
    </source>
</evidence>
<proteinExistence type="predicted"/>
<name>A0A9P7YD30_9HELO</name>
<gene>
    <name evidence="2" type="ORF">BJ875DRAFT_498264</name>
</gene>
<dbReference type="EMBL" id="MU251598">
    <property type="protein sequence ID" value="KAG9231499.1"/>
    <property type="molecule type" value="Genomic_DNA"/>
</dbReference>
<reference evidence="2" key="1">
    <citation type="journal article" date="2021" name="IMA Fungus">
        <title>Genomic characterization of three marine fungi, including Emericellopsis atlantica sp. nov. with signatures of a generalist lifestyle and marine biomass degradation.</title>
        <authorList>
            <person name="Hagestad O.C."/>
            <person name="Hou L."/>
            <person name="Andersen J.H."/>
            <person name="Hansen E.H."/>
            <person name="Altermark B."/>
            <person name="Li C."/>
            <person name="Kuhnert E."/>
            <person name="Cox R.J."/>
            <person name="Crous P.W."/>
            <person name="Spatafora J.W."/>
            <person name="Lail K."/>
            <person name="Amirebrahimi M."/>
            <person name="Lipzen A."/>
            <person name="Pangilinan J."/>
            <person name="Andreopoulos W."/>
            <person name="Hayes R.D."/>
            <person name="Ng V."/>
            <person name="Grigoriev I.V."/>
            <person name="Jackson S.A."/>
            <person name="Sutton T.D.S."/>
            <person name="Dobson A.D.W."/>
            <person name="Rama T."/>
        </authorList>
    </citation>
    <scope>NUCLEOTIDE SEQUENCE</scope>
    <source>
        <strain evidence="2">TRa018bII</strain>
    </source>
</reference>
<protein>
    <recommendedName>
        <fullName evidence="1">DUF7770 domain-containing protein</fullName>
    </recommendedName>
</protein>